<evidence type="ECO:0000313" key="2">
    <source>
        <dbReference type="EMBL" id="KKN24947.1"/>
    </source>
</evidence>
<evidence type="ECO:0000256" key="1">
    <source>
        <dbReference type="SAM" id="MobiDB-lite"/>
    </source>
</evidence>
<protein>
    <submittedName>
        <fullName evidence="2">Uncharacterized protein</fullName>
    </submittedName>
</protein>
<dbReference type="PROSITE" id="PS51257">
    <property type="entry name" value="PROKAR_LIPOPROTEIN"/>
    <property type="match status" value="1"/>
</dbReference>
<dbReference type="EMBL" id="LAZR01002843">
    <property type="protein sequence ID" value="KKN24947.1"/>
    <property type="molecule type" value="Genomic_DNA"/>
</dbReference>
<feature type="region of interest" description="Disordered" evidence="1">
    <location>
        <begin position="24"/>
        <end position="100"/>
    </location>
</feature>
<sequence length="100" mass="11298">MKISRSIFAITLVFTFLMASCRETPSKKEEATEEHGHEHDADGNHMDAETPEQEEFQVGKDSMATETEEHGHEHGPDGNRSNDDNSETHEHDDGSEHQDH</sequence>
<feature type="compositionally biased region" description="Basic and acidic residues" evidence="1">
    <location>
        <begin position="24"/>
        <end position="48"/>
    </location>
</feature>
<dbReference type="AlphaFoldDB" id="A0A0F9PKD6"/>
<accession>A0A0F9PKD6</accession>
<gene>
    <name evidence="2" type="ORF">LCGC14_0889670</name>
</gene>
<proteinExistence type="predicted"/>
<feature type="compositionally biased region" description="Basic and acidic residues" evidence="1">
    <location>
        <begin position="67"/>
        <end position="100"/>
    </location>
</feature>
<organism evidence="2">
    <name type="scientific">marine sediment metagenome</name>
    <dbReference type="NCBI Taxonomy" id="412755"/>
    <lineage>
        <taxon>unclassified sequences</taxon>
        <taxon>metagenomes</taxon>
        <taxon>ecological metagenomes</taxon>
    </lineage>
</organism>
<comment type="caution">
    <text evidence="2">The sequence shown here is derived from an EMBL/GenBank/DDBJ whole genome shotgun (WGS) entry which is preliminary data.</text>
</comment>
<name>A0A0F9PKD6_9ZZZZ</name>
<reference evidence="2" key="1">
    <citation type="journal article" date="2015" name="Nature">
        <title>Complex archaea that bridge the gap between prokaryotes and eukaryotes.</title>
        <authorList>
            <person name="Spang A."/>
            <person name="Saw J.H."/>
            <person name="Jorgensen S.L."/>
            <person name="Zaremba-Niedzwiedzka K."/>
            <person name="Martijn J."/>
            <person name="Lind A.E."/>
            <person name="van Eijk R."/>
            <person name="Schleper C."/>
            <person name="Guy L."/>
            <person name="Ettema T.J."/>
        </authorList>
    </citation>
    <scope>NUCLEOTIDE SEQUENCE</scope>
</reference>